<dbReference type="InterPro" id="IPR036388">
    <property type="entry name" value="WH-like_DNA-bd_sf"/>
</dbReference>
<sequence>MAGPRKRYSSDLKAKIALEAIRGNKTANEIAAEYGVHPTQIAQWKKQALDGLPAVFSTRSPSQEKSEEDLTATLYQQIGQLKVELDWLKKKSGQLR</sequence>
<proteinExistence type="predicted"/>
<dbReference type="GO" id="GO:0043565">
    <property type="term" value="F:sequence-specific DNA binding"/>
    <property type="evidence" value="ECO:0007669"/>
    <property type="project" value="InterPro"/>
</dbReference>
<dbReference type="InterPro" id="IPR010921">
    <property type="entry name" value="Trp_repressor/repl_initiator"/>
</dbReference>
<accession>A0A5A5TLI8</accession>
<organism evidence="1 2">
    <name type="scientific">Dictyobacter arantiisoli</name>
    <dbReference type="NCBI Taxonomy" id="2014874"/>
    <lineage>
        <taxon>Bacteria</taxon>
        <taxon>Bacillati</taxon>
        <taxon>Chloroflexota</taxon>
        <taxon>Ktedonobacteria</taxon>
        <taxon>Ktedonobacterales</taxon>
        <taxon>Dictyobacteraceae</taxon>
        <taxon>Dictyobacter</taxon>
    </lineage>
</organism>
<reference evidence="1 2" key="1">
    <citation type="submission" date="2019-01" db="EMBL/GenBank/DDBJ databases">
        <title>Draft genome sequence of Dictyobacter sp. Uno17.</title>
        <authorList>
            <person name="Wang C.M."/>
            <person name="Zheng Y."/>
            <person name="Sakai Y."/>
            <person name="Abe K."/>
            <person name="Yokota A."/>
            <person name="Yabe S."/>
        </authorList>
    </citation>
    <scope>NUCLEOTIDE SEQUENCE [LARGE SCALE GENOMIC DNA]</scope>
    <source>
        <strain evidence="1 2">Uno17</strain>
    </source>
</reference>
<protein>
    <submittedName>
        <fullName evidence="1">Transposase</fullName>
    </submittedName>
</protein>
<dbReference type="Gene3D" id="1.10.10.10">
    <property type="entry name" value="Winged helix-like DNA-binding domain superfamily/Winged helix DNA-binding domain"/>
    <property type="match status" value="1"/>
</dbReference>
<gene>
    <name evidence="1" type="ORF">KDI_56200</name>
</gene>
<dbReference type="Proteomes" id="UP000322530">
    <property type="component" value="Unassembled WGS sequence"/>
</dbReference>
<evidence type="ECO:0000313" key="2">
    <source>
        <dbReference type="Proteomes" id="UP000322530"/>
    </source>
</evidence>
<dbReference type="SUPFAM" id="SSF48295">
    <property type="entry name" value="TrpR-like"/>
    <property type="match status" value="1"/>
</dbReference>
<dbReference type="AlphaFoldDB" id="A0A5A5TLI8"/>
<evidence type="ECO:0000313" key="1">
    <source>
        <dbReference type="EMBL" id="GCF12056.1"/>
    </source>
</evidence>
<name>A0A5A5TLI8_9CHLR</name>
<keyword evidence="2" id="KW-1185">Reference proteome</keyword>
<dbReference type="GO" id="GO:0004803">
    <property type="term" value="F:transposase activity"/>
    <property type="evidence" value="ECO:0007669"/>
    <property type="project" value="InterPro"/>
</dbReference>
<comment type="caution">
    <text evidence="1">The sequence shown here is derived from an EMBL/GenBank/DDBJ whole genome shotgun (WGS) entry which is preliminary data.</text>
</comment>
<dbReference type="Pfam" id="PF01527">
    <property type="entry name" value="HTH_Tnp_1"/>
    <property type="match status" value="1"/>
</dbReference>
<dbReference type="InterPro" id="IPR002514">
    <property type="entry name" value="Transposase_8"/>
</dbReference>
<dbReference type="GO" id="GO:0006313">
    <property type="term" value="P:DNA transposition"/>
    <property type="evidence" value="ECO:0007669"/>
    <property type="project" value="InterPro"/>
</dbReference>
<dbReference type="EMBL" id="BIXY01000242">
    <property type="protein sequence ID" value="GCF12056.1"/>
    <property type="molecule type" value="Genomic_DNA"/>
</dbReference>